<dbReference type="SUPFAM" id="SSF58104">
    <property type="entry name" value="Methyl-accepting chemotaxis protein (MCP) signaling domain"/>
    <property type="match status" value="1"/>
</dbReference>
<keyword evidence="9" id="KW-0175">Coiled coil</keyword>
<dbReference type="Proteomes" id="UP000006697">
    <property type="component" value="Chromosome"/>
</dbReference>
<dbReference type="KEGG" id="har:HEAR0017"/>
<evidence type="ECO:0000256" key="10">
    <source>
        <dbReference type="SAM" id="Phobius"/>
    </source>
</evidence>
<dbReference type="eggNOG" id="COG0840">
    <property type="taxonomic scope" value="Bacteria"/>
</dbReference>
<feature type="transmembrane region" description="Helical" evidence="10">
    <location>
        <begin position="17"/>
        <end position="37"/>
    </location>
</feature>
<dbReference type="GO" id="GO:0005886">
    <property type="term" value="C:plasma membrane"/>
    <property type="evidence" value="ECO:0007669"/>
    <property type="project" value="UniProtKB-SubCell"/>
</dbReference>
<dbReference type="SMART" id="SM00304">
    <property type="entry name" value="HAMP"/>
    <property type="match status" value="1"/>
</dbReference>
<feature type="domain" description="Methyl-accepting transducer" evidence="11">
    <location>
        <begin position="257"/>
        <end position="486"/>
    </location>
</feature>
<evidence type="ECO:0000256" key="3">
    <source>
        <dbReference type="ARBA" id="ARBA00022481"/>
    </source>
</evidence>
<dbReference type="PANTHER" id="PTHR43531">
    <property type="entry name" value="PROTEIN ICFG"/>
    <property type="match status" value="1"/>
</dbReference>
<dbReference type="PROSITE" id="PS50111">
    <property type="entry name" value="CHEMOTAXIS_TRANSDUC_2"/>
    <property type="match status" value="1"/>
</dbReference>
<evidence type="ECO:0000259" key="11">
    <source>
        <dbReference type="PROSITE" id="PS50111"/>
    </source>
</evidence>
<dbReference type="SMART" id="SM01049">
    <property type="entry name" value="Cache_2"/>
    <property type="match status" value="1"/>
</dbReference>
<dbReference type="InterPro" id="IPR004090">
    <property type="entry name" value="Chemotax_Me-accpt_rcpt"/>
</dbReference>
<dbReference type="GO" id="GO:0004888">
    <property type="term" value="F:transmembrane signaling receptor activity"/>
    <property type="evidence" value="ECO:0007669"/>
    <property type="project" value="InterPro"/>
</dbReference>
<dbReference type="CDD" id="cd06225">
    <property type="entry name" value="HAMP"/>
    <property type="match status" value="1"/>
</dbReference>
<dbReference type="Pfam" id="PF17201">
    <property type="entry name" value="Cache_3-Cache_2"/>
    <property type="match status" value="1"/>
</dbReference>
<accession>A4G167</accession>
<evidence type="ECO:0000256" key="1">
    <source>
        <dbReference type="ARBA" id="ARBA00004651"/>
    </source>
</evidence>
<reference evidence="13 14" key="1">
    <citation type="journal article" date="2007" name="PLoS Genet.">
        <title>A tale of two oxidation states: bacterial colonization of arsenic-rich environments.</title>
        <authorList>
            <person name="Muller D."/>
            <person name="Medigue C."/>
            <person name="Koechler S."/>
            <person name="Barbe V."/>
            <person name="Barakat M."/>
            <person name="Talla E."/>
            <person name="Bonnefoy V."/>
            <person name="Krin E."/>
            <person name="Arsene-Ploetze F."/>
            <person name="Carapito C."/>
            <person name="Chandler M."/>
            <person name="Cournoyer B."/>
            <person name="Cruveiller S."/>
            <person name="Dossat C."/>
            <person name="Duval S."/>
            <person name="Heymann M."/>
            <person name="Leize E."/>
            <person name="Lieutaud A."/>
            <person name="Lievremont D."/>
            <person name="Makita Y."/>
            <person name="Mangenot S."/>
            <person name="Nitschke W."/>
            <person name="Ortet P."/>
            <person name="Perdrial N."/>
            <person name="Schoepp B."/>
            <person name="Siguier N."/>
            <person name="Simeonova D.D."/>
            <person name="Rouy Z."/>
            <person name="Segurens B."/>
            <person name="Turlin E."/>
            <person name="Vallenet D."/>
            <person name="Van Dorsselaer A."/>
            <person name="Weiss S."/>
            <person name="Weissenbach J."/>
            <person name="Lett M.C."/>
            <person name="Danchin A."/>
            <person name="Bertin P.N."/>
        </authorList>
    </citation>
    <scope>NUCLEOTIDE SEQUENCE [LARGE SCALE GENOMIC DNA]</scope>
    <source>
        <strain evidence="14">ULPAs1</strain>
    </source>
</reference>
<protein>
    <submittedName>
        <fullName evidence="13">Methyl-accepting chemotaxis protein</fullName>
    </submittedName>
</protein>
<name>A4G167_HERAR</name>
<feature type="coiled-coil region" evidence="9">
    <location>
        <begin position="457"/>
        <end position="495"/>
    </location>
</feature>
<dbReference type="InterPro" id="IPR004089">
    <property type="entry name" value="MCPsignal_dom"/>
</dbReference>
<evidence type="ECO:0000256" key="8">
    <source>
        <dbReference type="PROSITE-ProRule" id="PRU00284"/>
    </source>
</evidence>
<evidence type="ECO:0000259" key="12">
    <source>
        <dbReference type="PROSITE" id="PS50885"/>
    </source>
</evidence>
<dbReference type="InterPro" id="IPR051310">
    <property type="entry name" value="MCP_chemotaxis"/>
</dbReference>
<evidence type="ECO:0000256" key="5">
    <source>
        <dbReference type="ARBA" id="ARBA00022989"/>
    </source>
</evidence>
<dbReference type="GO" id="GO:0007165">
    <property type="term" value="P:signal transduction"/>
    <property type="evidence" value="ECO:0007669"/>
    <property type="project" value="UniProtKB-KW"/>
</dbReference>
<dbReference type="Pfam" id="PF00015">
    <property type="entry name" value="MCPsignal"/>
    <property type="match status" value="1"/>
</dbReference>
<dbReference type="CDD" id="cd11386">
    <property type="entry name" value="MCP_signal"/>
    <property type="match status" value="1"/>
</dbReference>
<keyword evidence="5 10" id="KW-1133">Transmembrane helix</keyword>
<dbReference type="OrthoDB" id="8555762at2"/>
<evidence type="ECO:0000256" key="4">
    <source>
        <dbReference type="ARBA" id="ARBA00022692"/>
    </source>
</evidence>
<evidence type="ECO:0000256" key="2">
    <source>
        <dbReference type="ARBA" id="ARBA00022475"/>
    </source>
</evidence>
<dbReference type="STRING" id="204773.HEAR0017"/>
<keyword evidence="3" id="KW-0488">Methylation</keyword>
<gene>
    <name evidence="13" type="ordered locus">HEAR0017</name>
</gene>
<evidence type="ECO:0000313" key="13">
    <source>
        <dbReference type="EMBL" id="CAL60254.1"/>
    </source>
</evidence>
<keyword evidence="2" id="KW-1003">Cell membrane</keyword>
<dbReference type="EMBL" id="CU207211">
    <property type="protein sequence ID" value="CAL60254.1"/>
    <property type="molecule type" value="Genomic_DNA"/>
</dbReference>
<dbReference type="GO" id="GO:0006935">
    <property type="term" value="P:chemotaxis"/>
    <property type="evidence" value="ECO:0007669"/>
    <property type="project" value="InterPro"/>
</dbReference>
<keyword evidence="8" id="KW-0807">Transducer</keyword>
<dbReference type="Gene3D" id="3.30.450.20">
    <property type="entry name" value="PAS domain"/>
    <property type="match status" value="1"/>
</dbReference>
<dbReference type="HOGENOM" id="CLU_027133_0_0_4"/>
<keyword evidence="14" id="KW-1185">Reference proteome</keyword>
<dbReference type="InterPro" id="IPR033462">
    <property type="entry name" value="Cache_3-Cache_2"/>
</dbReference>
<keyword evidence="6 10" id="KW-0472">Membrane</keyword>
<evidence type="ECO:0000313" key="14">
    <source>
        <dbReference type="Proteomes" id="UP000006697"/>
    </source>
</evidence>
<evidence type="ECO:0000256" key="9">
    <source>
        <dbReference type="SAM" id="Coils"/>
    </source>
</evidence>
<comment type="subcellular location">
    <subcellularLocation>
        <location evidence="1">Cell membrane</location>
        <topology evidence="1">Multi-pass membrane protein</topology>
    </subcellularLocation>
</comment>
<evidence type="ECO:0000256" key="6">
    <source>
        <dbReference type="ARBA" id="ARBA00023136"/>
    </source>
</evidence>
<organism evidence="13 14">
    <name type="scientific">Herminiimonas arsenicoxydans</name>
    <dbReference type="NCBI Taxonomy" id="204773"/>
    <lineage>
        <taxon>Bacteria</taxon>
        <taxon>Pseudomonadati</taxon>
        <taxon>Pseudomonadota</taxon>
        <taxon>Betaproteobacteria</taxon>
        <taxon>Burkholderiales</taxon>
        <taxon>Oxalobacteraceae</taxon>
        <taxon>Herminiimonas</taxon>
    </lineage>
</organism>
<dbReference type="Pfam" id="PF00672">
    <property type="entry name" value="HAMP"/>
    <property type="match status" value="1"/>
</dbReference>
<dbReference type="InterPro" id="IPR033480">
    <property type="entry name" value="sCache_2"/>
</dbReference>
<comment type="similarity">
    <text evidence="7">Belongs to the methyl-accepting chemotaxis (MCP) protein family.</text>
</comment>
<dbReference type="AlphaFoldDB" id="A4G167"/>
<dbReference type="PRINTS" id="PR00260">
    <property type="entry name" value="CHEMTRNSDUCR"/>
</dbReference>
<sequence>MNNVIRKLAKLGVGAKLAAISFILIAIVFGVFVWATGQASSAMLELRASEEVSARSRLVMGMSSDAALIKSTLLSLKVGKTGGYYVLDAAAGPDYGKLIIAAKREGQNVLADKTTDGREFIKEILSKKEGAIHYRSPADAGSPERLAAFIYQQDKNWVIVGDTYVDEFTHEATVLRNFLAGAACIALLLLTACLYAGIRKTVTGPLAQATQLARQLATGDLTSRLETKRTDEIGLLLRAVNSIGQGLANVVWNIRHGTETLATETREIAAGNLDLSSRTEQQASSLEETASAMEEMTSTVKENAANAEQANALAHTAAEVAIKGGNVVAEVVHTMDSINQSSKKIADIISVIDGIAFQTNILALNAAVEAARAGEQGRGFAVVASEVRNLAQRSSAAAREIKTLIEDSVSKVQSGSKLVAHAGATMDEVVSSIQRVDNIMGEISSASREQSIGIEQVNQAIAQMDQVTQQNAALVEQAAASAESLQNQTTELNNVVSVFTIKSGSHGATDEAQEMVIKAIEAMRDNGRDAAFAEINNKLGQFCDRDLYVVVYDMNGRNLAHGANPGNVGKDMIDAKDGAGNLYIRERVAIIQNSGKGWQDYMFLNPISKQVEAKSMYLDRYQDLIIGCGVYKE</sequence>
<feature type="domain" description="HAMP" evidence="12">
    <location>
        <begin position="200"/>
        <end position="252"/>
    </location>
</feature>
<dbReference type="InterPro" id="IPR003660">
    <property type="entry name" value="HAMP_dom"/>
</dbReference>
<keyword evidence="4 10" id="KW-0812">Transmembrane</keyword>
<proteinExistence type="inferred from homology"/>
<dbReference type="Pfam" id="PF17200">
    <property type="entry name" value="sCache_2"/>
    <property type="match status" value="1"/>
</dbReference>
<dbReference type="PANTHER" id="PTHR43531:SF14">
    <property type="entry name" value="METHYL-ACCEPTING CHEMOTAXIS PROTEIN I-RELATED"/>
    <property type="match status" value="1"/>
</dbReference>
<dbReference type="Gene3D" id="1.10.287.950">
    <property type="entry name" value="Methyl-accepting chemotaxis protein"/>
    <property type="match status" value="1"/>
</dbReference>
<evidence type="ECO:0000256" key="7">
    <source>
        <dbReference type="ARBA" id="ARBA00029447"/>
    </source>
</evidence>
<dbReference type="PROSITE" id="PS50885">
    <property type="entry name" value="HAMP"/>
    <property type="match status" value="1"/>
</dbReference>
<dbReference type="FunFam" id="1.10.287.950:FF:000001">
    <property type="entry name" value="Methyl-accepting chemotaxis sensory transducer"/>
    <property type="match status" value="1"/>
</dbReference>
<dbReference type="SMART" id="SM00283">
    <property type="entry name" value="MA"/>
    <property type="match status" value="1"/>
</dbReference>